<dbReference type="Proteomes" id="UP000642284">
    <property type="component" value="Unassembled WGS sequence"/>
</dbReference>
<dbReference type="EMBL" id="JACTVJ010000012">
    <property type="protein sequence ID" value="MBC9715717.1"/>
    <property type="molecule type" value="Genomic_DNA"/>
</dbReference>
<name>A0ABR7SJS5_9ACTN</name>
<sequence>MPIDEYGLRGQHAWLLAGAGRLNEALDLLRPHVRDFFDLAYLLIEHGRADEAIDCMPPLAELRATRPY</sequence>
<evidence type="ECO:0000313" key="2">
    <source>
        <dbReference type="Proteomes" id="UP000642284"/>
    </source>
</evidence>
<keyword evidence="2" id="KW-1185">Reference proteome</keyword>
<organism evidence="1 2">
    <name type="scientific">Streptomyces polyasparticus</name>
    <dbReference type="NCBI Taxonomy" id="2767826"/>
    <lineage>
        <taxon>Bacteria</taxon>
        <taxon>Bacillati</taxon>
        <taxon>Actinomycetota</taxon>
        <taxon>Actinomycetes</taxon>
        <taxon>Kitasatosporales</taxon>
        <taxon>Streptomycetaceae</taxon>
        <taxon>Streptomyces</taxon>
    </lineage>
</organism>
<reference evidence="1 2" key="1">
    <citation type="submission" date="2020-08" db="EMBL/GenBank/DDBJ databases">
        <title>Genemic of Streptomyces polyaspartic.</title>
        <authorList>
            <person name="Liu W."/>
        </authorList>
    </citation>
    <scope>NUCLEOTIDE SEQUENCE [LARGE SCALE GENOMIC DNA]</scope>
    <source>
        <strain evidence="1 2">TRM66268-LWL</strain>
    </source>
</reference>
<proteinExistence type="predicted"/>
<gene>
    <name evidence="1" type="ORF">H9Y04_24540</name>
</gene>
<accession>A0ABR7SJS5</accession>
<protein>
    <recommendedName>
        <fullName evidence="3">Tetratricopeptide repeat protein</fullName>
    </recommendedName>
</protein>
<evidence type="ECO:0000313" key="1">
    <source>
        <dbReference type="EMBL" id="MBC9715717.1"/>
    </source>
</evidence>
<comment type="caution">
    <text evidence="1">The sequence shown here is derived from an EMBL/GenBank/DDBJ whole genome shotgun (WGS) entry which is preliminary data.</text>
</comment>
<evidence type="ECO:0008006" key="3">
    <source>
        <dbReference type="Google" id="ProtNLM"/>
    </source>
</evidence>